<evidence type="ECO:0000256" key="1">
    <source>
        <dbReference type="SAM" id="SignalP"/>
    </source>
</evidence>
<dbReference type="PRINTS" id="PR00837">
    <property type="entry name" value="V5TPXLIKE"/>
</dbReference>
<proteinExistence type="predicted"/>
<sequence length="194" mass="22079">MDKLVCVLMLLSYVVAEAPSQEERDSILEYHTVVRERVQPFASNMKMMSYSGKMESLAVEWAARCKNEETDPATDGTISFTAQNRALFAGNKPTLTDAAYLWYTENHGYNYHRNRCAGNCVRYKQMVWATATELGCAIQRCDNITSYSPKPIYLVVCVYSPIRGYVGRRPYKNGYPCINCPSGYRCSRNQCVKI</sequence>
<dbReference type="Pfam" id="PF00188">
    <property type="entry name" value="CAP"/>
    <property type="match status" value="1"/>
</dbReference>
<dbReference type="Gene3D" id="3.40.33.10">
    <property type="entry name" value="CAP"/>
    <property type="match status" value="1"/>
</dbReference>
<feature type="signal peptide" evidence="1">
    <location>
        <begin position="1"/>
        <end position="16"/>
    </location>
</feature>
<evidence type="ECO:0000313" key="3">
    <source>
        <dbReference type="WBParaSite" id="MCU_002073-RA"/>
    </source>
</evidence>
<organism evidence="3">
    <name type="scientific">Mesocestoides corti</name>
    <name type="common">Flatworm</name>
    <dbReference type="NCBI Taxonomy" id="53468"/>
    <lineage>
        <taxon>Eukaryota</taxon>
        <taxon>Metazoa</taxon>
        <taxon>Spiralia</taxon>
        <taxon>Lophotrochozoa</taxon>
        <taxon>Platyhelminthes</taxon>
        <taxon>Cestoda</taxon>
        <taxon>Eucestoda</taxon>
        <taxon>Cyclophyllidea</taxon>
        <taxon>Mesocestoididae</taxon>
        <taxon>Mesocestoides</taxon>
    </lineage>
</organism>
<feature type="chain" id="PRO_5024440267" evidence="1">
    <location>
        <begin position="17"/>
        <end position="194"/>
    </location>
</feature>
<dbReference type="InterPro" id="IPR014044">
    <property type="entry name" value="CAP_dom"/>
</dbReference>
<dbReference type="SMART" id="SM00198">
    <property type="entry name" value="SCP"/>
    <property type="match status" value="1"/>
</dbReference>
<dbReference type="WBParaSite" id="MCU_002073-RA">
    <property type="protein sequence ID" value="MCU_002073-RA"/>
    <property type="gene ID" value="MCU_002073"/>
</dbReference>
<name>A0A5K3EPM1_MESCO</name>
<dbReference type="CDD" id="cd05380">
    <property type="entry name" value="CAP_euk"/>
    <property type="match status" value="1"/>
</dbReference>
<dbReference type="AlphaFoldDB" id="A0A5K3EPM1"/>
<dbReference type="InterPro" id="IPR035940">
    <property type="entry name" value="CAP_sf"/>
</dbReference>
<dbReference type="InterPro" id="IPR001283">
    <property type="entry name" value="CRISP-related"/>
</dbReference>
<keyword evidence="1" id="KW-0732">Signal</keyword>
<accession>A0A5K3EPM1</accession>
<reference evidence="3" key="1">
    <citation type="submission" date="2019-11" db="UniProtKB">
        <authorList>
            <consortium name="WormBaseParasite"/>
        </authorList>
    </citation>
    <scope>IDENTIFICATION</scope>
</reference>
<dbReference type="SUPFAM" id="SSF55797">
    <property type="entry name" value="PR-1-like"/>
    <property type="match status" value="1"/>
</dbReference>
<protein>
    <submittedName>
        <fullName evidence="3">SCP domain-containing protein</fullName>
    </submittedName>
</protein>
<evidence type="ECO:0000259" key="2">
    <source>
        <dbReference type="SMART" id="SM00198"/>
    </source>
</evidence>
<feature type="domain" description="SCP" evidence="2">
    <location>
        <begin position="22"/>
        <end position="167"/>
    </location>
</feature>
<dbReference type="PANTHER" id="PTHR10334">
    <property type="entry name" value="CYSTEINE-RICH SECRETORY PROTEIN-RELATED"/>
    <property type="match status" value="1"/>
</dbReference>